<proteinExistence type="inferred from homology"/>
<organism evidence="15 16">
    <name type="scientific">Candidatus Jacksonbacteria bacterium RIFCSPLOWO2_02_FULL_44_20</name>
    <dbReference type="NCBI Taxonomy" id="1798460"/>
    <lineage>
        <taxon>Bacteria</taxon>
        <taxon>Candidatus Jacksoniibacteriota</taxon>
    </lineage>
</organism>
<dbReference type="GO" id="GO:0042026">
    <property type="term" value="P:protein refolding"/>
    <property type="evidence" value="ECO:0007669"/>
    <property type="project" value="TreeGrafter"/>
</dbReference>
<evidence type="ECO:0000259" key="14">
    <source>
        <dbReference type="PROSITE" id="PS51188"/>
    </source>
</evidence>
<dbReference type="Pfam" id="PF00226">
    <property type="entry name" value="DnaJ"/>
    <property type="match status" value="1"/>
</dbReference>
<dbReference type="EMBL" id="MHJU01000012">
    <property type="protein sequence ID" value="OGY73450.1"/>
    <property type="molecule type" value="Genomic_DNA"/>
</dbReference>
<dbReference type="InterPro" id="IPR001623">
    <property type="entry name" value="DnaJ_domain"/>
</dbReference>
<dbReference type="InterPro" id="IPR036869">
    <property type="entry name" value="J_dom_sf"/>
</dbReference>
<dbReference type="AlphaFoldDB" id="A0A1G2ABM8"/>
<keyword evidence="6 11" id="KW-0862">Zinc</keyword>
<evidence type="ECO:0000256" key="7">
    <source>
        <dbReference type="ARBA" id="ARBA00023016"/>
    </source>
</evidence>
<reference evidence="15 16" key="1">
    <citation type="journal article" date="2016" name="Nat. Commun.">
        <title>Thousands of microbial genomes shed light on interconnected biogeochemical processes in an aquifer system.</title>
        <authorList>
            <person name="Anantharaman K."/>
            <person name="Brown C.T."/>
            <person name="Hug L.A."/>
            <person name="Sharon I."/>
            <person name="Castelle C.J."/>
            <person name="Probst A.J."/>
            <person name="Thomas B.C."/>
            <person name="Singh A."/>
            <person name="Wilkins M.J."/>
            <person name="Karaoz U."/>
            <person name="Brodie E.L."/>
            <person name="Williams K.H."/>
            <person name="Hubbard S.S."/>
            <person name="Banfield J.F."/>
        </authorList>
    </citation>
    <scope>NUCLEOTIDE SEQUENCE [LARGE SCALE GENOMIC DNA]</scope>
</reference>
<evidence type="ECO:0000313" key="15">
    <source>
        <dbReference type="EMBL" id="OGY73450.1"/>
    </source>
</evidence>
<evidence type="ECO:0000256" key="4">
    <source>
        <dbReference type="ARBA" id="ARBA00022737"/>
    </source>
</evidence>
<name>A0A1G2ABM8_9BACT</name>
<keyword evidence="8 11" id="KW-0143">Chaperone</keyword>
<sequence>MAKDYYNLLGVSKNSSEEEIKKAFRALAHQYHPDKKSGNEAKFKELNEAYQVLSDPEKRKKYDQFGASFEQMGGWESATGGAHWEDIMNAFRQGGARAGGNFGGNEFAGFSFDIGDIFSEFFGGRASSSSMSGASRSRSSRGRDIEIAIEIEFLEAVTGAERTLELKKFDKCSRCKGNRAEPGTPLITCKECGGRGEVSQTRQTILGVMRTSGQCGKCGGEGVFPKLNCKHCNGDGMERVAKKIKVRIPAGIQNGEAIRISGEGEISENAARYGDLYVGVRIRSHHKFKRDGDDIHSSELISFTQAALGDKIRADTAHGKVELKIPAGTESGTAFKLKHKGVPSLRGGGEGDHYVTVKIVVPERVSAKAKKLLNELKEEGL</sequence>
<protein>
    <recommendedName>
        <fullName evidence="10 11">Chaperone protein DnaJ</fullName>
    </recommendedName>
</protein>
<dbReference type="Proteomes" id="UP000178315">
    <property type="component" value="Unassembled WGS sequence"/>
</dbReference>
<comment type="caution">
    <text evidence="11">Lacks conserved residue(s) required for the propagation of feature annotation.</text>
</comment>
<dbReference type="GO" id="GO:0051082">
    <property type="term" value="F:unfolded protein binding"/>
    <property type="evidence" value="ECO:0007669"/>
    <property type="project" value="UniProtKB-UniRule"/>
</dbReference>
<dbReference type="Gene3D" id="2.60.260.20">
    <property type="entry name" value="Urease metallochaperone UreE, N-terminal domain"/>
    <property type="match status" value="2"/>
</dbReference>
<dbReference type="PROSITE" id="PS00636">
    <property type="entry name" value="DNAJ_1"/>
    <property type="match status" value="1"/>
</dbReference>
<dbReference type="FunFam" id="2.60.260.20:FF:000005">
    <property type="entry name" value="Chaperone protein dnaJ 1, mitochondrial"/>
    <property type="match status" value="1"/>
</dbReference>
<feature type="binding site" evidence="11">
    <location>
        <position position="172"/>
    </location>
    <ligand>
        <name>Zn(2+)</name>
        <dbReference type="ChEBI" id="CHEBI:29105"/>
        <label>1</label>
    </ligand>
</feature>
<dbReference type="Gene3D" id="2.10.230.10">
    <property type="entry name" value="Heat shock protein DnaJ, cysteine-rich domain"/>
    <property type="match status" value="1"/>
</dbReference>
<dbReference type="Pfam" id="PF01556">
    <property type="entry name" value="DnaJ_C"/>
    <property type="match status" value="1"/>
</dbReference>
<feature type="binding site" evidence="11">
    <location>
        <position position="215"/>
    </location>
    <ligand>
        <name>Zn(2+)</name>
        <dbReference type="ChEBI" id="CHEBI:29105"/>
        <label>2</label>
    </ligand>
</feature>
<feature type="binding site" evidence="11">
    <location>
        <position position="232"/>
    </location>
    <ligand>
        <name>Zn(2+)</name>
        <dbReference type="ChEBI" id="CHEBI:29105"/>
        <label>1</label>
    </ligand>
</feature>
<evidence type="ECO:0000256" key="3">
    <source>
        <dbReference type="ARBA" id="ARBA00022723"/>
    </source>
</evidence>
<dbReference type="PROSITE" id="PS50076">
    <property type="entry name" value="DNAJ_2"/>
    <property type="match status" value="1"/>
</dbReference>
<keyword evidence="7 11" id="KW-0346">Stress response</keyword>
<dbReference type="CDD" id="cd06257">
    <property type="entry name" value="DnaJ"/>
    <property type="match status" value="1"/>
</dbReference>
<feature type="binding site" evidence="11">
    <location>
        <position position="189"/>
    </location>
    <ligand>
        <name>Zn(2+)</name>
        <dbReference type="ChEBI" id="CHEBI:29105"/>
        <label>2</label>
    </ligand>
</feature>
<evidence type="ECO:0000256" key="10">
    <source>
        <dbReference type="ARBA" id="ARBA00067609"/>
    </source>
</evidence>
<accession>A0A1G2ABM8</accession>
<dbReference type="SUPFAM" id="SSF46565">
    <property type="entry name" value="Chaperone J-domain"/>
    <property type="match status" value="1"/>
</dbReference>
<dbReference type="SUPFAM" id="SSF49493">
    <property type="entry name" value="HSP40/DnaJ peptide-binding domain"/>
    <property type="match status" value="2"/>
</dbReference>
<dbReference type="GO" id="GO:0009408">
    <property type="term" value="P:response to heat"/>
    <property type="evidence" value="ECO:0007669"/>
    <property type="project" value="InterPro"/>
</dbReference>
<dbReference type="PANTHER" id="PTHR43096">
    <property type="entry name" value="DNAJ HOMOLOG 1, MITOCHONDRIAL-RELATED"/>
    <property type="match status" value="1"/>
</dbReference>
<dbReference type="Pfam" id="PF00684">
    <property type="entry name" value="DnaJ_CXXCXGXG"/>
    <property type="match status" value="1"/>
</dbReference>
<dbReference type="GO" id="GO:0008270">
    <property type="term" value="F:zinc ion binding"/>
    <property type="evidence" value="ECO:0007669"/>
    <property type="project" value="UniProtKB-UniRule"/>
</dbReference>
<dbReference type="GO" id="GO:0006260">
    <property type="term" value="P:DNA replication"/>
    <property type="evidence" value="ECO:0007669"/>
    <property type="project" value="UniProtKB-KW"/>
</dbReference>
<feature type="domain" description="CR-type" evidence="14">
    <location>
        <begin position="159"/>
        <end position="241"/>
    </location>
</feature>
<dbReference type="InterPro" id="IPR002939">
    <property type="entry name" value="DnaJ_C"/>
</dbReference>
<dbReference type="CDD" id="cd10747">
    <property type="entry name" value="DnaJ_C"/>
    <property type="match status" value="1"/>
</dbReference>
<evidence type="ECO:0000256" key="2">
    <source>
        <dbReference type="ARBA" id="ARBA00022705"/>
    </source>
</evidence>
<dbReference type="PROSITE" id="PS51188">
    <property type="entry name" value="ZF_CR"/>
    <property type="match status" value="1"/>
</dbReference>
<comment type="subunit">
    <text evidence="11">Homodimer.</text>
</comment>
<dbReference type="SUPFAM" id="SSF57938">
    <property type="entry name" value="DnaJ/Hsp40 cysteine-rich domain"/>
    <property type="match status" value="1"/>
</dbReference>
<dbReference type="PANTHER" id="PTHR43096:SF48">
    <property type="entry name" value="CHAPERONE PROTEIN DNAJ"/>
    <property type="match status" value="1"/>
</dbReference>
<dbReference type="CDD" id="cd10719">
    <property type="entry name" value="DnaJ_zf"/>
    <property type="match status" value="1"/>
</dbReference>
<dbReference type="InterPro" id="IPR036410">
    <property type="entry name" value="HSP_DnaJ_Cys-rich_dom_sf"/>
</dbReference>
<evidence type="ECO:0000256" key="5">
    <source>
        <dbReference type="ARBA" id="ARBA00022771"/>
    </source>
</evidence>
<dbReference type="NCBIfam" id="TIGR02349">
    <property type="entry name" value="DnaJ_bact"/>
    <property type="match status" value="1"/>
</dbReference>
<keyword evidence="4 11" id="KW-0677">Repeat</keyword>
<gene>
    <name evidence="11" type="primary">dnaJ</name>
    <name evidence="15" type="ORF">A3H61_04845</name>
</gene>
<feature type="zinc finger region" description="CR-type" evidence="12">
    <location>
        <begin position="159"/>
        <end position="241"/>
    </location>
</feature>
<evidence type="ECO:0000256" key="1">
    <source>
        <dbReference type="ARBA" id="ARBA00022490"/>
    </source>
</evidence>
<comment type="function">
    <text evidence="11">Participates actively in the response to hyperosmotic and heat shock by preventing the aggregation of stress-denatured proteins and by disaggregating proteins, also in an autonomous, DnaK-independent fashion. Unfolded proteins bind initially to DnaJ; upon interaction with the DnaJ-bound protein, DnaK hydrolyzes its bound ATP, resulting in the formation of a stable complex. GrpE releases ADP from DnaK; ATP binding to DnaK triggers the release of the substrate protein, thus completing the reaction cycle. Several rounds of ATP-dependent interactions between DnaJ, DnaK and GrpE are required for fully efficient folding. Also involved, together with DnaK and GrpE, in the DNA replication of plasmids through activation of initiation proteins.</text>
</comment>
<evidence type="ECO:0000256" key="9">
    <source>
        <dbReference type="ARBA" id="ARBA00061004"/>
    </source>
</evidence>
<feature type="binding site" evidence="11">
    <location>
        <position position="192"/>
    </location>
    <ligand>
        <name>Zn(2+)</name>
        <dbReference type="ChEBI" id="CHEBI:29105"/>
        <label>2</label>
    </ligand>
</feature>
<dbReference type="Gene3D" id="1.10.287.110">
    <property type="entry name" value="DnaJ domain"/>
    <property type="match status" value="1"/>
</dbReference>
<comment type="caution">
    <text evidence="15">The sequence shown here is derived from an EMBL/GenBank/DDBJ whole genome shotgun (WGS) entry which is preliminary data.</text>
</comment>
<dbReference type="GO" id="GO:0005737">
    <property type="term" value="C:cytoplasm"/>
    <property type="evidence" value="ECO:0007669"/>
    <property type="project" value="UniProtKB-SubCell"/>
</dbReference>
<dbReference type="InterPro" id="IPR018253">
    <property type="entry name" value="DnaJ_domain_CS"/>
</dbReference>
<keyword evidence="5 11" id="KW-0863">Zinc-finger</keyword>
<feature type="binding site" evidence="11">
    <location>
        <position position="218"/>
    </location>
    <ligand>
        <name>Zn(2+)</name>
        <dbReference type="ChEBI" id="CHEBI:29105"/>
        <label>2</label>
    </ligand>
</feature>
<evidence type="ECO:0000256" key="8">
    <source>
        <dbReference type="ARBA" id="ARBA00023186"/>
    </source>
</evidence>
<comment type="cofactor">
    <cofactor evidence="11">
        <name>Zn(2+)</name>
        <dbReference type="ChEBI" id="CHEBI:29105"/>
    </cofactor>
    <text evidence="11">Binds 2 Zn(2+) ions per monomer.</text>
</comment>
<evidence type="ECO:0000256" key="11">
    <source>
        <dbReference type="HAMAP-Rule" id="MF_01152"/>
    </source>
</evidence>
<dbReference type="InterPro" id="IPR001305">
    <property type="entry name" value="HSP_DnaJ_Cys-rich_dom"/>
</dbReference>
<dbReference type="SMART" id="SM00271">
    <property type="entry name" value="DnaJ"/>
    <property type="match status" value="1"/>
</dbReference>
<feature type="binding site" evidence="11">
    <location>
        <position position="229"/>
    </location>
    <ligand>
        <name>Zn(2+)</name>
        <dbReference type="ChEBI" id="CHEBI:29105"/>
        <label>1</label>
    </ligand>
</feature>
<keyword evidence="2 11" id="KW-0235">DNA replication</keyword>
<feature type="domain" description="J" evidence="13">
    <location>
        <begin position="4"/>
        <end position="66"/>
    </location>
</feature>
<keyword evidence="3 11" id="KW-0479">Metal-binding</keyword>
<evidence type="ECO:0000313" key="16">
    <source>
        <dbReference type="Proteomes" id="UP000178315"/>
    </source>
</evidence>
<comment type="subcellular location">
    <subcellularLocation>
        <location evidence="11">Cytoplasm</location>
    </subcellularLocation>
</comment>
<keyword evidence="1 11" id="KW-0963">Cytoplasm</keyword>
<dbReference type="InterPro" id="IPR008971">
    <property type="entry name" value="HSP40/DnaJ_pept-bd"/>
</dbReference>
<comment type="domain">
    <text evidence="11">The J domain is necessary and sufficient to stimulate DnaK ATPase activity. Zinc center 1 plays an important role in the autonomous, DnaK-independent chaperone activity of DnaJ. Zinc center 2 is essential for interaction with DnaK and for DnaJ activity.</text>
</comment>
<evidence type="ECO:0000256" key="12">
    <source>
        <dbReference type="PROSITE-ProRule" id="PRU00546"/>
    </source>
</evidence>
<dbReference type="PRINTS" id="PR00625">
    <property type="entry name" value="JDOMAIN"/>
</dbReference>
<dbReference type="HAMAP" id="MF_01152">
    <property type="entry name" value="DnaJ"/>
    <property type="match status" value="1"/>
</dbReference>
<feature type="binding site" evidence="11">
    <location>
        <position position="175"/>
    </location>
    <ligand>
        <name>Zn(2+)</name>
        <dbReference type="ChEBI" id="CHEBI:29105"/>
        <label>1</label>
    </ligand>
</feature>
<evidence type="ECO:0000256" key="6">
    <source>
        <dbReference type="ARBA" id="ARBA00022833"/>
    </source>
</evidence>
<comment type="similarity">
    <text evidence="9 11">Belongs to the DnaJ family.</text>
</comment>
<dbReference type="FunFam" id="2.10.230.10:FF:000002">
    <property type="entry name" value="Molecular chaperone DnaJ"/>
    <property type="match status" value="1"/>
</dbReference>
<dbReference type="InterPro" id="IPR012724">
    <property type="entry name" value="DnaJ"/>
</dbReference>
<dbReference type="GO" id="GO:0031072">
    <property type="term" value="F:heat shock protein binding"/>
    <property type="evidence" value="ECO:0007669"/>
    <property type="project" value="InterPro"/>
</dbReference>
<dbReference type="GO" id="GO:0005524">
    <property type="term" value="F:ATP binding"/>
    <property type="evidence" value="ECO:0007669"/>
    <property type="project" value="InterPro"/>
</dbReference>
<evidence type="ECO:0000259" key="13">
    <source>
        <dbReference type="PROSITE" id="PS50076"/>
    </source>
</evidence>